<dbReference type="GO" id="GO:0009062">
    <property type="term" value="P:fatty acid catabolic process"/>
    <property type="evidence" value="ECO:0007669"/>
    <property type="project" value="TreeGrafter"/>
</dbReference>
<dbReference type="PANTHER" id="PTHR11066:SF34">
    <property type="entry name" value="ACYL-COENZYME A THIOESTERASE 8"/>
    <property type="match status" value="1"/>
</dbReference>
<dbReference type="RefSeq" id="WP_194290973.1">
    <property type="nucleotide sequence ID" value="NZ_WEGI01000011.1"/>
</dbReference>
<dbReference type="InterPro" id="IPR042171">
    <property type="entry name" value="Acyl-CoA_hotdog"/>
</dbReference>
<dbReference type="InterPro" id="IPR049450">
    <property type="entry name" value="ACOT8-like_C"/>
</dbReference>
<evidence type="ECO:0000313" key="5">
    <source>
        <dbReference type="EMBL" id="MQY29341.1"/>
    </source>
</evidence>
<proteinExistence type="inferred from homology"/>
<evidence type="ECO:0008006" key="7">
    <source>
        <dbReference type="Google" id="ProtNLM"/>
    </source>
</evidence>
<dbReference type="InterPro" id="IPR029069">
    <property type="entry name" value="HotDog_dom_sf"/>
</dbReference>
<evidence type="ECO:0000256" key="1">
    <source>
        <dbReference type="ARBA" id="ARBA00006538"/>
    </source>
</evidence>
<gene>
    <name evidence="5" type="ORF">NRB56_49310</name>
</gene>
<dbReference type="Pfam" id="PF20789">
    <property type="entry name" value="4HBT_3C"/>
    <property type="match status" value="1"/>
</dbReference>
<sequence>MDGTAEQTRPWTQDELLRLMDVQPQGDGIFSAPAHGPTARDVVEAGQMLGATVVAAAKQVPGQRVVSASMIFSRAAAHSRPLTVHLDPVRTGRTFSTLEVQVRQQDTQRCSGVVLLDADAADLIRGSIAMPEVDPPDRLRSHDVPGAVVDGRDIRVVDDAYDHDPDRIGPPELFVWTRFRDAPAHEYLHQALLTQSTTHWTVAAAMRPHSGIGESMAHRSVSTGITMTTVTFHDTADVSTWLLYATRATYAGRGQAQSDGHVFDVDGRLVASYSVHAMIRGLLPRNGATSGGDTLL</sequence>
<dbReference type="Pfam" id="PF13622">
    <property type="entry name" value="4HBT_3"/>
    <property type="match status" value="1"/>
</dbReference>
<dbReference type="SUPFAM" id="SSF54637">
    <property type="entry name" value="Thioesterase/thiol ester dehydrase-isomerase"/>
    <property type="match status" value="2"/>
</dbReference>
<dbReference type="InterPro" id="IPR003703">
    <property type="entry name" value="Acyl_CoA_thio"/>
</dbReference>
<reference evidence="5 6" key="1">
    <citation type="submission" date="2019-10" db="EMBL/GenBank/DDBJ databases">
        <title>Nocardia macrotermitis sp. nov. and Nocardia aurantia sp. nov., isolated from the gut of fungus growing-termite Macrotermes natalensis.</title>
        <authorList>
            <person name="Benndorf R."/>
            <person name="Schwitalla J."/>
            <person name="Martin K."/>
            <person name="De Beer W."/>
            <person name="Kaster A.-K."/>
            <person name="Vollmers J."/>
            <person name="Poulsen M."/>
            <person name="Beemelmanns C."/>
        </authorList>
    </citation>
    <scope>NUCLEOTIDE SEQUENCE [LARGE SCALE GENOMIC DNA]</scope>
    <source>
        <strain evidence="5 6">RB56</strain>
    </source>
</reference>
<accession>A0A7K0DUA6</accession>
<dbReference type="GO" id="GO:0047617">
    <property type="term" value="F:fatty acyl-CoA hydrolase activity"/>
    <property type="evidence" value="ECO:0007669"/>
    <property type="project" value="InterPro"/>
</dbReference>
<comment type="similarity">
    <text evidence="1">Belongs to the C/M/P thioester hydrolase family.</text>
</comment>
<evidence type="ECO:0000259" key="3">
    <source>
        <dbReference type="Pfam" id="PF13622"/>
    </source>
</evidence>
<comment type="caution">
    <text evidence="5">The sequence shown here is derived from an EMBL/GenBank/DDBJ whole genome shotgun (WGS) entry which is preliminary data.</text>
</comment>
<organism evidence="5 6">
    <name type="scientific">Nocardia aurantia</name>
    <dbReference type="NCBI Taxonomy" id="2585199"/>
    <lineage>
        <taxon>Bacteria</taxon>
        <taxon>Bacillati</taxon>
        <taxon>Actinomycetota</taxon>
        <taxon>Actinomycetes</taxon>
        <taxon>Mycobacteriales</taxon>
        <taxon>Nocardiaceae</taxon>
        <taxon>Nocardia</taxon>
    </lineage>
</organism>
<dbReference type="AlphaFoldDB" id="A0A7K0DUA6"/>
<protein>
    <recommendedName>
        <fullName evidence="7">Acyl-CoA thioesterase II</fullName>
    </recommendedName>
</protein>
<keyword evidence="2" id="KW-0378">Hydrolase</keyword>
<feature type="domain" description="Acyl-CoA thioesterase-like N-terminal HotDog" evidence="3">
    <location>
        <begin position="45"/>
        <end position="111"/>
    </location>
</feature>
<dbReference type="Proteomes" id="UP000431401">
    <property type="component" value="Unassembled WGS sequence"/>
</dbReference>
<evidence type="ECO:0000259" key="4">
    <source>
        <dbReference type="Pfam" id="PF20789"/>
    </source>
</evidence>
<evidence type="ECO:0000256" key="2">
    <source>
        <dbReference type="ARBA" id="ARBA00022801"/>
    </source>
</evidence>
<keyword evidence="6" id="KW-1185">Reference proteome</keyword>
<dbReference type="InterPro" id="IPR049449">
    <property type="entry name" value="TesB_ACOT8-like_N"/>
</dbReference>
<feature type="domain" description="Acyl-CoA thioesterase-like C-terminal" evidence="4">
    <location>
        <begin position="146"/>
        <end position="272"/>
    </location>
</feature>
<dbReference type="EMBL" id="WEGI01000011">
    <property type="protein sequence ID" value="MQY29341.1"/>
    <property type="molecule type" value="Genomic_DNA"/>
</dbReference>
<dbReference type="GO" id="GO:0006637">
    <property type="term" value="P:acyl-CoA metabolic process"/>
    <property type="evidence" value="ECO:0007669"/>
    <property type="project" value="InterPro"/>
</dbReference>
<dbReference type="Gene3D" id="2.40.160.210">
    <property type="entry name" value="Acyl-CoA thioesterase, double hotdog domain"/>
    <property type="match status" value="1"/>
</dbReference>
<name>A0A7K0DUA6_9NOCA</name>
<evidence type="ECO:0000313" key="6">
    <source>
        <dbReference type="Proteomes" id="UP000431401"/>
    </source>
</evidence>
<dbReference type="PANTHER" id="PTHR11066">
    <property type="entry name" value="ACYL-COA THIOESTERASE"/>
    <property type="match status" value="1"/>
</dbReference>